<feature type="non-terminal residue" evidence="2">
    <location>
        <position position="131"/>
    </location>
</feature>
<name>A0A3B0UNV7_9ZZZZ</name>
<keyword evidence="1" id="KW-0472">Membrane</keyword>
<proteinExistence type="predicted"/>
<accession>A0A3B0UNV7</accession>
<evidence type="ECO:0000313" key="2">
    <source>
        <dbReference type="EMBL" id="VAW32795.1"/>
    </source>
</evidence>
<gene>
    <name evidence="2" type="ORF">MNBD_CHLOROFLEXI01-2703</name>
</gene>
<reference evidence="2" key="1">
    <citation type="submission" date="2018-06" db="EMBL/GenBank/DDBJ databases">
        <authorList>
            <person name="Zhirakovskaya E."/>
        </authorList>
    </citation>
    <scope>NUCLEOTIDE SEQUENCE</scope>
</reference>
<keyword evidence="1" id="KW-1133">Transmembrane helix</keyword>
<feature type="transmembrane region" description="Helical" evidence="1">
    <location>
        <begin position="99"/>
        <end position="128"/>
    </location>
</feature>
<feature type="transmembrane region" description="Helical" evidence="1">
    <location>
        <begin position="12"/>
        <end position="32"/>
    </location>
</feature>
<dbReference type="AlphaFoldDB" id="A0A3B0UNV7"/>
<evidence type="ECO:0000256" key="1">
    <source>
        <dbReference type="SAM" id="Phobius"/>
    </source>
</evidence>
<sequence length="131" mass="14476">MSDSLRNRYTDAPALPANLLLGSVRLLFWLFFHPSAWRNHLKRLDNTLSPHFSLADLRRRQWTNRAVIRFLLMTFFAWPLLVGLALGLLLWLLNMPPNVLFLGVMLGVAVGLLAGLAASIAGSVAIGVTVG</sequence>
<keyword evidence="1" id="KW-0812">Transmembrane</keyword>
<feature type="transmembrane region" description="Helical" evidence="1">
    <location>
        <begin position="67"/>
        <end position="93"/>
    </location>
</feature>
<dbReference type="EMBL" id="UOEU01000390">
    <property type="protein sequence ID" value="VAW32795.1"/>
    <property type="molecule type" value="Genomic_DNA"/>
</dbReference>
<organism evidence="2">
    <name type="scientific">hydrothermal vent metagenome</name>
    <dbReference type="NCBI Taxonomy" id="652676"/>
    <lineage>
        <taxon>unclassified sequences</taxon>
        <taxon>metagenomes</taxon>
        <taxon>ecological metagenomes</taxon>
    </lineage>
</organism>
<protein>
    <submittedName>
        <fullName evidence="2">Uncharacterized protein</fullName>
    </submittedName>
</protein>